<dbReference type="AlphaFoldDB" id="A0A100IU78"/>
<dbReference type="InterPro" id="IPR036188">
    <property type="entry name" value="FAD/NAD-bd_sf"/>
</dbReference>
<dbReference type="VEuPathDB" id="FungiDB:ATCC64974_33270"/>
<feature type="transmembrane region" description="Helical" evidence="5">
    <location>
        <begin position="737"/>
        <end position="756"/>
    </location>
</feature>
<dbReference type="Gene3D" id="3.50.50.60">
    <property type="entry name" value="FAD/NAD(P)-binding domain"/>
    <property type="match status" value="1"/>
</dbReference>
<keyword evidence="5" id="KW-0812">Transmembrane</keyword>
<reference evidence="8" key="1">
    <citation type="journal article" date="2016" name="Genome Announc.">
        <title>Draft genome sequence of Aspergillus niger strain An76.</title>
        <authorList>
            <person name="Gong W."/>
            <person name="Cheng Z."/>
            <person name="Zhang H."/>
            <person name="Liu L."/>
            <person name="Gao P."/>
            <person name="Wang L."/>
        </authorList>
    </citation>
    <scope>NUCLEOTIDE SEQUENCE [LARGE SCALE GENOMIC DNA]</scope>
    <source>
        <strain evidence="8">An76</strain>
    </source>
</reference>
<feature type="transmembrane region" description="Helical" evidence="5">
    <location>
        <begin position="593"/>
        <end position="615"/>
    </location>
</feature>
<dbReference type="OrthoDB" id="10029326at2759"/>
<feature type="transmembrane region" description="Helical" evidence="5">
    <location>
        <begin position="669"/>
        <end position="693"/>
    </location>
</feature>
<proteinExistence type="inferred from homology"/>
<protein>
    <recommendedName>
        <fullName evidence="6">FAD-binding domain-containing protein</fullName>
    </recommendedName>
</protein>
<dbReference type="InterPro" id="IPR002938">
    <property type="entry name" value="FAD-bd"/>
</dbReference>
<dbReference type="SUPFAM" id="SSF51905">
    <property type="entry name" value="FAD/NAD(P)-binding domain"/>
    <property type="match status" value="1"/>
</dbReference>
<organism evidence="7 8">
    <name type="scientific">Aspergillus niger</name>
    <dbReference type="NCBI Taxonomy" id="5061"/>
    <lineage>
        <taxon>Eukaryota</taxon>
        <taxon>Fungi</taxon>
        <taxon>Dikarya</taxon>
        <taxon>Ascomycota</taxon>
        <taxon>Pezizomycotina</taxon>
        <taxon>Eurotiomycetes</taxon>
        <taxon>Eurotiomycetidae</taxon>
        <taxon>Eurotiales</taxon>
        <taxon>Aspergillaceae</taxon>
        <taxon>Aspergillus</taxon>
        <taxon>Aspergillus subgen. Circumdati</taxon>
    </lineage>
</organism>
<feature type="transmembrane region" description="Helical" evidence="5">
    <location>
        <begin position="705"/>
        <end position="725"/>
    </location>
</feature>
<evidence type="ECO:0000313" key="7">
    <source>
        <dbReference type="EMBL" id="GAQ47415.1"/>
    </source>
</evidence>
<evidence type="ECO:0000256" key="2">
    <source>
        <dbReference type="ARBA" id="ARBA00022630"/>
    </source>
</evidence>
<dbReference type="VEuPathDB" id="FungiDB:An12g10680"/>
<accession>A0A100IU78</accession>
<keyword evidence="3" id="KW-0274">FAD</keyword>
<name>A0A100IU78_ASPNG</name>
<dbReference type="VEuPathDB" id="FungiDB:ASPNIDRAFT2_1085788"/>
<evidence type="ECO:0000313" key="8">
    <source>
        <dbReference type="Proteomes" id="UP000068243"/>
    </source>
</evidence>
<evidence type="ECO:0000256" key="4">
    <source>
        <dbReference type="ARBA" id="ARBA00023002"/>
    </source>
</evidence>
<evidence type="ECO:0000256" key="3">
    <source>
        <dbReference type="ARBA" id="ARBA00022827"/>
    </source>
</evidence>
<dbReference type="GO" id="GO:0071949">
    <property type="term" value="F:FAD binding"/>
    <property type="evidence" value="ECO:0007669"/>
    <property type="project" value="InterPro"/>
</dbReference>
<gene>
    <name evidence="7" type="ORF">ABL_10076</name>
</gene>
<comment type="similarity">
    <text evidence="1">Belongs to the paxM FAD-dependent monooxygenase family.</text>
</comment>
<dbReference type="Pfam" id="PF01494">
    <property type="entry name" value="FAD_binding_3"/>
    <property type="match status" value="1"/>
</dbReference>
<keyword evidence="2" id="KW-0285">Flavoprotein</keyword>
<evidence type="ECO:0000259" key="6">
    <source>
        <dbReference type="Pfam" id="PF01494"/>
    </source>
</evidence>
<evidence type="ECO:0000256" key="5">
    <source>
        <dbReference type="SAM" id="Phobius"/>
    </source>
</evidence>
<keyword evidence="5" id="KW-1133">Transmembrane helix</keyword>
<dbReference type="EMBL" id="BCMY01000029">
    <property type="protein sequence ID" value="GAQ47415.1"/>
    <property type="molecule type" value="Genomic_DNA"/>
</dbReference>
<dbReference type="Proteomes" id="UP000068243">
    <property type="component" value="Unassembled WGS sequence"/>
</dbReference>
<dbReference type="VEuPathDB" id="FungiDB:ASPNIDRAFT2_1085764"/>
<feature type="transmembrane region" description="Helical" evidence="5">
    <location>
        <begin position="627"/>
        <end position="649"/>
    </location>
</feature>
<dbReference type="VEuPathDB" id="FungiDB:M747DRAFT_349156"/>
<evidence type="ECO:0000256" key="1">
    <source>
        <dbReference type="ARBA" id="ARBA00007992"/>
    </source>
</evidence>
<keyword evidence="4" id="KW-0560">Oxidoreductase</keyword>
<dbReference type="OMA" id="WATASKP"/>
<keyword evidence="5" id="KW-0472">Membrane</keyword>
<dbReference type="PANTHER" id="PTHR47356">
    <property type="entry name" value="FAD-DEPENDENT MONOOXYGENASE ASQG-RELATED"/>
    <property type="match status" value="1"/>
</dbReference>
<feature type="domain" description="FAD-binding" evidence="6">
    <location>
        <begin position="6"/>
        <end position="171"/>
    </location>
</feature>
<dbReference type="PANTHER" id="PTHR47356:SF2">
    <property type="entry name" value="FAD-BINDING DOMAIN-CONTAINING PROTEIN-RELATED"/>
    <property type="match status" value="1"/>
</dbReference>
<dbReference type="VEuPathDB" id="FungiDB:M747DRAFT_349153"/>
<dbReference type="GO" id="GO:0004497">
    <property type="term" value="F:monooxygenase activity"/>
    <property type="evidence" value="ECO:0007669"/>
    <property type="project" value="InterPro"/>
</dbReference>
<sequence length="774" mass="85284">MPMGRLKVVIVGGSIAGLLLANALARQGIDFVVLEARSEAAPCDGAGLCLLSSGARILDQLGMFEDIQYHGGPISVQRIWRDDGQLLGHTEGLALITARQGYPMIFIERQRVLQVLFDHLPDKGRVLLGKKVIEITSSDDQAIVACLDGSTYQADIVVGADGIHSITRRKMLRDIVSDSPKSRIMPEALGRVFSAQYSAFFGLSKPTPGMKIGHCNRTFAHGFSFFNAVGRDGQIFWFVFRDMGKVYGEKEIPRLDQSKIEEDLAPFLNKYVAEGVRFRDIFENRVRCSHVPIEEGFLNQWTTPNLGQGGNGAMESAASLANTIVAVAQASISSELSLPQISASLKEWAGSRQKRMRLLCELGNGFTRLEAFHTLKDRVVGLYLGKYQLDAIADILCETTVGAERLSFLPPPRRSLQVTMPFDTRKGIQAATRTKSLILRSLIAITMIFALQPLLQHYIAGRIVDHSPTLHKHNGLAYEDGGSYTNHKSTETLAAMSRIADHGVLLTIWAVESCRTGNIATLMSFSLSFSVISGILEGTHVVAPLYFLLYAIQSPVAKFDTPDRRTCGFIPPLPPSWGADKVYNHYDRHEKGIQAGAAMVVICSGLCLPYGAVVSKQLRLIRDVDPILGDLSLVACGVASVTFMMSSTFLGLATFRDYGPELTLLLSDLFWFTLIMQWPPFWIQSWTIAWAILSDKSSDPAFPRSLAILNFIAPLALSSATAIHLHQHGPYAWNGALTFWLAFVLFFAQVGLDLFTMGRNILRSRRLELAEQTN</sequence>
<dbReference type="PRINTS" id="PR00420">
    <property type="entry name" value="RNGMNOXGNASE"/>
</dbReference>
<dbReference type="VEuPathDB" id="FungiDB:ATCC64974_33280"/>
<dbReference type="InterPro" id="IPR050562">
    <property type="entry name" value="FAD_mOase_fung"/>
</dbReference>
<comment type="caution">
    <text evidence="7">The sequence shown here is derived from an EMBL/GenBank/DDBJ whole genome shotgun (WGS) entry which is preliminary data.</text>
</comment>